<protein>
    <submittedName>
        <fullName evidence="2">Uncharacterized protein</fullName>
    </submittedName>
</protein>
<dbReference type="EMBL" id="JBBPBN010000015">
    <property type="protein sequence ID" value="KAK9024597.1"/>
    <property type="molecule type" value="Genomic_DNA"/>
</dbReference>
<accession>A0ABR2SH90</accession>
<dbReference type="Proteomes" id="UP001396334">
    <property type="component" value="Unassembled WGS sequence"/>
</dbReference>
<reference evidence="2 3" key="1">
    <citation type="journal article" date="2024" name="G3 (Bethesda)">
        <title>Genome assembly of Hibiscus sabdariffa L. provides insights into metabolisms of medicinal natural products.</title>
        <authorList>
            <person name="Kim T."/>
        </authorList>
    </citation>
    <scope>NUCLEOTIDE SEQUENCE [LARGE SCALE GENOMIC DNA]</scope>
    <source>
        <strain evidence="2">TK-2024</strain>
        <tissue evidence="2">Old leaves</tissue>
    </source>
</reference>
<organism evidence="2 3">
    <name type="scientific">Hibiscus sabdariffa</name>
    <name type="common">roselle</name>
    <dbReference type="NCBI Taxonomy" id="183260"/>
    <lineage>
        <taxon>Eukaryota</taxon>
        <taxon>Viridiplantae</taxon>
        <taxon>Streptophyta</taxon>
        <taxon>Embryophyta</taxon>
        <taxon>Tracheophyta</taxon>
        <taxon>Spermatophyta</taxon>
        <taxon>Magnoliopsida</taxon>
        <taxon>eudicotyledons</taxon>
        <taxon>Gunneridae</taxon>
        <taxon>Pentapetalae</taxon>
        <taxon>rosids</taxon>
        <taxon>malvids</taxon>
        <taxon>Malvales</taxon>
        <taxon>Malvaceae</taxon>
        <taxon>Malvoideae</taxon>
        <taxon>Hibiscus</taxon>
    </lineage>
</organism>
<evidence type="ECO:0000313" key="2">
    <source>
        <dbReference type="EMBL" id="KAK9024597.1"/>
    </source>
</evidence>
<keyword evidence="3" id="KW-1185">Reference proteome</keyword>
<proteinExistence type="predicted"/>
<feature type="region of interest" description="Disordered" evidence="1">
    <location>
        <begin position="47"/>
        <end position="67"/>
    </location>
</feature>
<name>A0ABR2SH90_9ROSI</name>
<evidence type="ECO:0000313" key="3">
    <source>
        <dbReference type="Proteomes" id="UP001396334"/>
    </source>
</evidence>
<evidence type="ECO:0000256" key="1">
    <source>
        <dbReference type="SAM" id="MobiDB-lite"/>
    </source>
</evidence>
<sequence>MKAEDIIHEIGVVEVGFKDESTDKATINRGSDRMTRVKSSCSNFESLSESNQCRSPEMEPESYREKEEEELNAAVLRKLNNYKKKLGE</sequence>
<gene>
    <name evidence="2" type="ORF">V6N11_004755</name>
</gene>
<comment type="caution">
    <text evidence="2">The sequence shown here is derived from an EMBL/GenBank/DDBJ whole genome shotgun (WGS) entry which is preliminary data.</text>
</comment>